<evidence type="ECO:0000313" key="7">
    <source>
        <dbReference type="Proteomes" id="UP000521227"/>
    </source>
</evidence>
<feature type="binding site" evidence="5">
    <location>
        <position position="290"/>
    </location>
    <ligand>
        <name>N(2)-acetyl-L-ornithine</name>
        <dbReference type="ChEBI" id="CHEBI:57805"/>
    </ligand>
</feature>
<comment type="subcellular location">
    <subcellularLocation>
        <location evidence="5">Cytoplasm</location>
    </subcellularLocation>
</comment>
<dbReference type="EMBL" id="JACHIJ010000003">
    <property type="protein sequence ID" value="MBB5052309.1"/>
    <property type="molecule type" value="Genomic_DNA"/>
</dbReference>
<evidence type="ECO:0000313" key="6">
    <source>
        <dbReference type="EMBL" id="MBB5052309.1"/>
    </source>
</evidence>
<name>A0A840MVE1_9BRAD</name>
<dbReference type="GO" id="GO:0042802">
    <property type="term" value="F:identical protein binding"/>
    <property type="evidence" value="ECO:0007669"/>
    <property type="project" value="TreeGrafter"/>
</dbReference>
<comment type="similarity">
    <text evidence="5">Belongs to the class-III pyridoxal-phosphate-dependent aminotransferase family. ArgD subfamily.</text>
</comment>
<dbReference type="InterPro" id="IPR049704">
    <property type="entry name" value="Aminotrans_3_PPA_site"/>
</dbReference>
<feature type="binding site" evidence="5">
    <location>
        <begin position="115"/>
        <end position="116"/>
    </location>
    <ligand>
        <name>pyridoxal 5'-phosphate</name>
        <dbReference type="ChEBI" id="CHEBI:597326"/>
    </ligand>
</feature>
<comment type="subunit">
    <text evidence="5">Homodimer.</text>
</comment>
<dbReference type="InterPro" id="IPR005814">
    <property type="entry name" value="Aminotrans_3"/>
</dbReference>
<dbReference type="PROSITE" id="PS00600">
    <property type="entry name" value="AA_TRANSFER_CLASS_3"/>
    <property type="match status" value="1"/>
</dbReference>
<evidence type="ECO:0000256" key="3">
    <source>
        <dbReference type="ARBA" id="ARBA00022679"/>
    </source>
</evidence>
<dbReference type="UniPathway" id="UPA00068">
    <property type="reaction ID" value="UER00109"/>
</dbReference>
<accession>A0A840MVE1</accession>
<keyword evidence="4 5" id="KW-0663">Pyridoxal phosphate</keyword>
<dbReference type="EC" id="2.6.1.11" evidence="5"/>
<evidence type="ECO:0000256" key="4">
    <source>
        <dbReference type="ARBA" id="ARBA00022898"/>
    </source>
</evidence>
<proteinExistence type="inferred from homology"/>
<dbReference type="HAMAP" id="MF_01107">
    <property type="entry name" value="ArgD_aminotrans_3"/>
    <property type="match status" value="1"/>
</dbReference>
<keyword evidence="5" id="KW-0028">Amino-acid biosynthesis</keyword>
<dbReference type="PANTHER" id="PTHR11986:SF113">
    <property type="entry name" value="SUCCINYLORNITHINE TRANSAMINASE"/>
    <property type="match status" value="1"/>
</dbReference>
<evidence type="ECO:0000256" key="1">
    <source>
        <dbReference type="ARBA" id="ARBA00022571"/>
    </source>
</evidence>
<comment type="cofactor">
    <cofactor evidence="5">
        <name>pyridoxal 5'-phosphate</name>
        <dbReference type="ChEBI" id="CHEBI:597326"/>
    </cofactor>
    <text evidence="5">Binds 1 pyridoxal phosphate per subunit.</text>
</comment>
<dbReference type="Proteomes" id="UP000521227">
    <property type="component" value="Unassembled WGS sequence"/>
</dbReference>
<reference evidence="6 7" key="1">
    <citation type="submission" date="2020-08" db="EMBL/GenBank/DDBJ databases">
        <title>Genomic Encyclopedia of Type Strains, Phase IV (KMG-IV): sequencing the most valuable type-strain genomes for metagenomic binning, comparative biology and taxonomic classification.</title>
        <authorList>
            <person name="Goeker M."/>
        </authorList>
    </citation>
    <scope>NUCLEOTIDE SEQUENCE [LARGE SCALE GENOMIC DNA]</scope>
    <source>
        <strain evidence="6 7">DSM 17498</strain>
    </source>
</reference>
<feature type="binding site" evidence="5">
    <location>
        <position position="151"/>
    </location>
    <ligand>
        <name>N(2)-acetyl-L-ornithine</name>
        <dbReference type="ChEBI" id="CHEBI:57805"/>
    </ligand>
</feature>
<comment type="miscellaneous">
    <text evidence="5">May also have succinyldiaminopimelate aminotransferase activity, thus carrying out the corresponding step in lysine biosynthesis.</text>
</comment>
<gene>
    <name evidence="5" type="primary">argD</name>
    <name evidence="6" type="ORF">HNQ36_002283</name>
</gene>
<dbReference type="GO" id="GO:0003992">
    <property type="term" value="F:N2-acetyl-L-ornithine:2-oxoglutarate 5-aminotransferase activity"/>
    <property type="evidence" value="ECO:0007669"/>
    <property type="project" value="UniProtKB-UniRule"/>
</dbReference>
<keyword evidence="2 5" id="KW-0032">Aminotransferase</keyword>
<dbReference type="NCBIfam" id="NF002325">
    <property type="entry name" value="PRK01278.1"/>
    <property type="match status" value="1"/>
</dbReference>
<feature type="binding site" evidence="5">
    <location>
        <position position="148"/>
    </location>
    <ligand>
        <name>pyridoxal 5'-phosphate</name>
        <dbReference type="ChEBI" id="CHEBI:597326"/>
    </ligand>
</feature>
<feature type="binding site" evidence="5">
    <location>
        <position position="291"/>
    </location>
    <ligand>
        <name>pyridoxal 5'-phosphate</name>
        <dbReference type="ChEBI" id="CHEBI:597326"/>
    </ligand>
</feature>
<keyword evidence="1 5" id="KW-0055">Arginine biosynthesis</keyword>
<dbReference type="NCBIfam" id="TIGR00707">
    <property type="entry name" value="argD"/>
    <property type="match status" value="1"/>
</dbReference>
<organism evidence="6 7">
    <name type="scientific">Afipia massiliensis</name>
    <dbReference type="NCBI Taxonomy" id="211460"/>
    <lineage>
        <taxon>Bacteria</taxon>
        <taxon>Pseudomonadati</taxon>
        <taxon>Pseudomonadota</taxon>
        <taxon>Alphaproteobacteria</taxon>
        <taxon>Hyphomicrobiales</taxon>
        <taxon>Nitrobacteraceae</taxon>
        <taxon>Afipia</taxon>
    </lineage>
</organism>
<comment type="caution">
    <text evidence="6">The sequence shown here is derived from an EMBL/GenBank/DDBJ whole genome shotgun (WGS) entry which is preliminary data.</text>
</comment>
<dbReference type="GO" id="GO:0006526">
    <property type="term" value="P:L-arginine biosynthetic process"/>
    <property type="evidence" value="ECO:0007669"/>
    <property type="project" value="UniProtKB-UniRule"/>
</dbReference>
<feature type="modified residue" description="N6-(pyridoxal phosphate)lysine" evidence="5">
    <location>
        <position position="262"/>
    </location>
</feature>
<protein>
    <recommendedName>
        <fullName evidence="5">Acetylornithine aminotransferase</fullName>
        <shortName evidence="5">ACOAT</shortName>
        <ecNumber evidence="5">2.6.1.11</ecNumber>
    </recommendedName>
</protein>
<dbReference type="AlphaFoldDB" id="A0A840MVE1"/>
<dbReference type="Gene3D" id="3.90.1150.10">
    <property type="entry name" value="Aspartate Aminotransferase, domain 1"/>
    <property type="match status" value="1"/>
</dbReference>
<feature type="binding site" evidence="5">
    <location>
        <begin position="233"/>
        <end position="236"/>
    </location>
    <ligand>
        <name>pyridoxal 5'-phosphate</name>
        <dbReference type="ChEBI" id="CHEBI:597326"/>
    </ligand>
</feature>
<comment type="catalytic activity">
    <reaction evidence="5">
        <text>N(2)-acetyl-L-ornithine + 2-oxoglutarate = N-acetyl-L-glutamate 5-semialdehyde + L-glutamate</text>
        <dbReference type="Rhea" id="RHEA:18049"/>
        <dbReference type="ChEBI" id="CHEBI:16810"/>
        <dbReference type="ChEBI" id="CHEBI:29123"/>
        <dbReference type="ChEBI" id="CHEBI:29985"/>
        <dbReference type="ChEBI" id="CHEBI:57805"/>
        <dbReference type="EC" id="2.6.1.11"/>
    </reaction>
</comment>
<dbReference type="InterPro" id="IPR050103">
    <property type="entry name" value="Class-III_PLP-dep_AT"/>
</dbReference>
<sequence>MLLAHTLDQVAMSHTAKPHLDSHMLPVFARADVAFERGEGPWLIATNGDRYLDFTSGVAVNALGHAHPHLVAAVQEQAAKLWHVSNLFTIPEGERLATRLCDASFADVAFFCNSGAEAMEACIKMARKFQAVNGRPERYRLITFEGAFHGRTLATLAAGGQQKYLEGFGPRVEGFDQVPLGDLEATKKAIGPHTAGILIEPWQGEGGVRAADPAFFRALRQLCDDNKLVLVFDEVQTGMGRTGKLFAHEWTGVTPDIMGLAKALGGGFPMGACLATVDAAAGMTPGTHGSTFGGNLLAAAAGNAVLDVMLAPKFFESVQRSSLVLKQKLASIVDRYPDVVEEVRGEGLLIGLKAVIPAGDLVGALRDEKLLTVGAGENVVRLLPPLIVSEAEIDDAVSRIERVCTKFTRTSARREAV</sequence>
<keyword evidence="3 5" id="KW-0808">Transferase</keyword>
<dbReference type="InterPro" id="IPR015422">
    <property type="entry name" value="PyrdxlP-dep_Trfase_small"/>
</dbReference>
<dbReference type="InterPro" id="IPR015424">
    <property type="entry name" value="PyrdxlP-dep_Trfase"/>
</dbReference>
<dbReference type="GO" id="GO:0030170">
    <property type="term" value="F:pyridoxal phosphate binding"/>
    <property type="evidence" value="ECO:0007669"/>
    <property type="project" value="InterPro"/>
</dbReference>
<dbReference type="GO" id="GO:0005737">
    <property type="term" value="C:cytoplasm"/>
    <property type="evidence" value="ECO:0007669"/>
    <property type="project" value="UniProtKB-SubCell"/>
</dbReference>
<dbReference type="PANTHER" id="PTHR11986">
    <property type="entry name" value="AMINOTRANSFERASE CLASS III"/>
    <property type="match status" value="1"/>
</dbReference>
<dbReference type="InterPro" id="IPR015421">
    <property type="entry name" value="PyrdxlP-dep_Trfase_major"/>
</dbReference>
<evidence type="ECO:0000256" key="5">
    <source>
        <dbReference type="HAMAP-Rule" id="MF_01107"/>
    </source>
</evidence>
<dbReference type="Gene3D" id="3.40.640.10">
    <property type="entry name" value="Type I PLP-dependent aspartate aminotransferase-like (Major domain)"/>
    <property type="match status" value="1"/>
</dbReference>
<dbReference type="SUPFAM" id="SSF53383">
    <property type="entry name" value="PLP-dependent transferases"/>
    <property type="match status" value="1"/>
</dbReference>
<dbReference type="FunFam" id="3.40.640.10:FF:000004">
    <property type="entry name" value="Acetylornithine aminotransferase"/>
    <property type="match status" value="1"/>
</dbReference>
<dbReference type="InterPro" id="IPR004636">
    <property type="entry name" value="AcOrn/SuccOrn_fam"/>
</dbReference>
<dbReference type="PIRSF" id="PIRSF000521">
    <property type="entry name" value="Transaminase_4ab_Lys_Orn"/>
    <property type="match status" value="1"/>
</dbReference>
<keyword evidence="5" id="KW-0963">Cytoplasm</keyword>
<dbReference type="CDD" id="cd00610">
    <property type="entry name" value="OAT_like"/>
    <property type="match status" value="1"/>
</dbReference>
<comment type="pathway">
    <text evidence="5">Amino-acid biosynthesis; L-arginine biosynthesis; N(2)-acetyl-L-ornithine from L-glutamate: step 4/4.</text>
</comment>
<evidence type="ECO:0000256" key="2">
    <source>
        <dbReference type="ARBA" id="ARBA00022576"/>
    </source>
</evidence>
<dbReference type="Pfam" id="PF00202">
    <property type="entry name" value="Aminotran_3"/>
    <property type="match status" value="1"/>
</dbReference>